<dbReference type="AlphaFoldDB" id="A0A2M4D8W6"/>
<accession>A0A2M4D8W6</accession>
<organism evidence="2">
    <name type="scientific">Anopheles darlingi</name>
    <name type="common">Mosquito</name>
    <dbReference type="NCBI Taxonomy" id="43151"/>
    <lineage>
        <taxon>Eukaryota</taxon>
        <taxon>Metazoa</taxon>
        <taxon>Ecdysozoa</taxon>
        <taxon>Arthropoda</taxon>
        <taxon>Hexapoda</taxon>
        <taxon>Insecta</taxon>
        <taxon>Pterygota</taxon>
        <taxon>Neoptera</taxon>
        <taxon>Endopterygota</taxon>
        <taxon>Diptera</taxon>
        <taxon>Nematocera</taxon>
        <taxon>Culicoidea</taxon>
        <taxon>Culicidae</taxon>
        <taxon>Anophelinae</taxon>
        <taxon>Anopheles</taxon>
    </lineage>
</organism>
<name>A0A2M4D8W6_ANODA</name>
<keyword evidence="1" id="KW-0472">Membrane</keyword>
<feature type="transmembrane region" description="Helical" evidence="1">
    <location>
        <begin position="80"/>
        <end position="109"/>
    </location>
</feature>
<reference evidence="2" key="1">
    <citation type="submission" date="2018-01" db="EMBL/GenBank/DDBJ databases">
        <title>An insight into the sialome of Amazonian anophelines.</title>
        <authorList>
            <person name="Ribeiro J.M."/>
            <person name="Scarpassa V."/>
            <person name="Calvo E."/>
        </authorList>
    </citation>
    <scope>NUCLEOTIDE SEQUENCE</scope>
</reference>
<keyword evidence="1" id="KW-0812">Transmembrane</keyword>
<proteinExistence type="predicted"/>
<evidence type="ECO:0000313" key="2">
    <source>
        <dbReference type="EMBL" id="MBW73999.1"/>
    </source>
</evidence>
<protein>
    <submittedName>
        <fullName evidence="2">Uncharacterized protein</fullName>
    </submittedName>
</protein>
<keyword evidence="1" id="KW-1133">Transmembrane helix</keyword>
<sequence length="116" mass="13016">MVAPPSYVPLCICVATVEAALPSITNARPPPSLLCSCFFYVEPTQTHTHTYITLSTPIFTFKPDVLLHVLLPSPHPSLPLLFSACLALLVSTRMLPLIGFVLSICYFYYNHYYYFL</sequence>
<evidence type="ECO:0000256" key="1">
    <source>
        <dbReference type="SAM" id="Phobius"/>
    </source>
</evidence>
<dbReference type="EMBL" id="GGFL01009821">
    <property type="protein sequence ID" value="MBW73999.1"/>
    <property type="molecule type" value="Transcribed_RNA"/>
</dbReference>